<dbReference type="AlphaFoldDB" id="A0AAV4NS66"/>
<gene>
    <name evidence="1" type="ORF">CEXT_388301</name>
</gene>
<comment type="caution">
    <text evidence="1">The sequence shown here is derived from an EMBL/GenBank/DDBJ whole genome shotgun (WGS) entry which is preliminary data.</text>
</comment>
<reference evidence="1 2" key="1">
    <citation type="submission" date="2021-06" db="EMBL/GenBank/DDBJ databases">
        <title>Caerostris extrusa draft genome.</title>
        <authorList>
            <person name="Kono N."/>
            <person name="Arakawa K."/>
        </authorList>
    </citation>
    <scope>NUCLEOTIDE SEQUENCE [LARGE SCALE GENOMIC DNA]</scope>
</reference>
<dbReference type="Proteomes" id="UP001054945">
    <property type="component" value="Unassembled WGS sequence"/>
</dbReference>
<name>A0AAV4NS66_CAEEX</name>
<proteinExistence type="predicted"/>
<protein>
    <recommendedName>
        <fullName evidence="3">C2H2-type domain-containing protein</fullName>
    </recommendedName>
</protein>
<keyword evidence="2" id="KW-1185">Reference proteome</keyword>
<evidence type="ECO:0008006" key="3">
    <source>
        <dbReference type="Google" id="ProtNLM"/>
    </source>
</evidence>
<dbReference type="EMBL" id="BPLR01003700">
    <property type="protein sequence ID" value="GIX87616.1"/>
    <property type="molecule type" value="Genomic_DNA"/>
</dbReference>
<accession>A0AAV4NS66</accession>
<organism evidence="1 2">
    <name type="scientific">Caerostris extrusa</name>
    <name type="common">Bark spider</name>
    <name type="synonym">Caerostris bankana</name>
    <dbReference type="NCBI Taxonomy" id="172846"/>
    <lineage>
        <taxon>Eukaryota</taxon>
        <taxon>Metazoa</taxon>
        <taxon>Ecdysozoa</taxon>
        <taxon>Arthropoda</taxon>
        <taxon>Chelicerata</taxon>
        <taxon>Arachnida</taxon>
        <taxon>Araneae</taxon>
        <taxon>Araneomorphae</taxon>
        <taxon>Entelegynae</taxon>
        <taxon>Araneoidea</taxon>
        <taxon>Araneidae</taxon>
        <taxon>Caerostris</taxon>
    </lineage>
</organism>
<evidence type="ECO:0000313" key="1">
    <source>
        <dbReference type="EMBL" id="GIX87616.1"/>
    </source>
</evidence>
<evidence type="ECO:0000313" key="2">
    <source>
        <dbReference type="Proteomes" id="UP001054945"/>
    </source>
</evidence>
<sequence>MMATPTQSQRSSVTYHVASDLANTKAPIRTYFIIISDIFPSFYLLSCCQRCVIPLDQLSSHLSATGTHVEKHIHVQIRRGIHNASTTFCLIK</sequence>